<dbReference type="AlphaFoldDB" id="A0AAJ0HSF8"/>
<accession>A0AAJ0HSF8</accession>
<gene>
    <name evidence="3" type="ORF">B0T25DRAFT_438242</name>
</gene>
<name>A0AAJ0HSF8_9PEZI</name>
<evidence type="ECO:0000313" key="4">
    <source>
        <dbReference type="Proteomes" id="UP001275084"/>
    </source>
</evidence>
<evidence type="ECO:0000313" key="3">
    <source>
        <dbReference type="EMBL" id="KAK3360492.1"/>
    </source>
</evidence>
<dbReference type="PANTHER" id="PTHR10039:SF5">
    <property type="entry name" value="NACHT DOMAIN-CONTAINING PROTEIN"/>
    <property type="match status" value="1"/>
</dbReference>
<proteinExistence type="predicted"/>
<dbReference type="InterPro" id="IPR056884">
    <property type="entry name" value="NPHP3-like_N"/>
</dbReference>
<keyword evidence="4" id="KW-1185">Reference proteome</keyword>
<evidence type="ECO:0000259" key="2">
    <source>
        <dbReference type="Pfam" id="PF24883"/>
    </source>
</evidence>
<feature type="non-terminal residue" evidence="3">
    <location>
        <position position="1"/>
    </location>
</feature>
<sequence length="167" mass="19343">IVCAEAATFDWIFHDPRASDRPWSNFHVWLAGSNSDGLYWINGKAGSGKSTLVEHLVRHENAKRALRQWAGGMKLLLSSFFWYTGSELQKSQTGLFRALLYSCLKKRRELIPLVVPETASFRQEDLRDYWTLVRLRGALHRLVSQTVFEIKFAFFIHELDKYAGTYD</sequence>
<keyword evidence="1" id="KW-0677">Repeat</keyword>
<organism evidence="3 4">
    <name type="scientific">Lasiosphaeria hispida</name>
    <dbReference type="NCBI Taxonomy" id="260671"/>
    <lineage>
        <taxon>Eukaryota</taxon>
        <taxon>Fungi</taxon>
        <taxon>Dikarya</taxon>
        <taxon>Ascomycota</taxon>
        <taxon>Pezizomycotina</taxon>
        <taxon>Sordariomycetes</taxon>
        <taxon>Sordariomycetidae</taxon>
        <taxon>Sordariales</taxon>
        <taxon>Lasiosphaeriaceae</taxon>
        <taxon>Lasiosphaeria</taxon>
    </lineage>
</organism>
<evidence type="ECO:0000256" key="1">
    <source>
        <dbReference type="ARBA" id="ARBA00022737"/>
    </source>
</evidence>
<dbReference type="Pfam" id="PF24883">
    <property type="entry name" value="NPHP3_N"/>
    <property type="match status" value="1"/>
</dbReference>
<feature type="non-terminal residue" evidence="3">
    <location>
        <position position="167"/>
    </location>
</feature>
<reference evidence="3" key="2">
    <citation type="submission" date="2023-06" db="EMBL/GenBank/DDBJ databases">
        <authorList>
            <consortium name="Lawrence Berkeley National Laboratory"/>
            <person name="Haridas S."/>
            <person name="Hensen N."/>
            <person name="Bonometti L."/>
            <person name="Westerberg I."/>
            <person name="Brannstrom I.O."/>
            <person name="Guillou S."/>
            <person name="Cros-Aarteil S."/>
            <person name="Calhoun S."/>
            <person name="Kuo A."/>
            <person name="Mondo S."/>
            <person name="Pangilinan J."/>
            <person name="Riley R."/>
            <person name="Labutti K."/>
            <person name="Andreopoulos B."/>
            <person name="Lipzen A."/>
            <person name="Chen C."/>
            <person name="Yanf M."/>
            <person name="Daum C."/>
            <person name="Ng V."/>
            <person name="Clum A."/>
            <person name="Steindorff A."/>
            <person name="Ohm R."/>
            <person name="Martin F."/>
            <person name="Silar P."/>
            <person name="Natvig D."/>
            <person name="Lalanne C."/>
            <person name="Gautier V."/>
            <person name="Ament-Velasquez S.L."/>
            <person name="Kruys A."/>
            <person name="Hutchinson M.I."/>
            <person name="Powell A.J."/>
            <person name="Barry K."/>
            <person name="Miller A.N."/>
            <person name="Grigoriev I.V."/>
            <person name="Debuchy R."/>
            <person name="Gladieux P."/>
            <person name="Thoren M.H."/>
            <person name="Johannesson H."/>
        </authorList>
    </citation>
    <scope>NUCLEOTIDE SEQUENCE</scope>
    <source>
        <strain evidence="3">CBS 955.72</strain>
    </source>
</reference>
<dbReference type="PANTHER" id="PTHR10039">
    <property type="entry name" value="AMELOGENIN"/>
    <property type="match status" value="1"/>
</dbReference>
<dbReference type="EMBL" id="JAUIQD010000002">
    <property type="protein sequence ID" value="KAK3360492.1"/>
    <property type="molecule type" value="Genomic_DNA"/>
</dbReference>
<feature type="domain" description="Nephrocystin 3-like N-terminal" evidence="2">
    <location>
        <begin position="24"/>
        <end position="132"/>
    </location>
</feature>
<protein>
    <recommendedName>
        <fullName evidence="2">Nephrocystin 3-like N-terminal domain-containing protein</fullName>
    </recommendedName>
</protein>
<dbReference type="Proteomes" id="UP001275084">
    <property type="component" value="Unassembled WGS sequence"/>
</dbReference>
<reference evidence="3" key="1">
    <citation type="journal article" date="2023" name="Mol. Phylogenet. Evol.">
        <title>Genome-scale phylogeny and comparative genomics of the fungal order Sordariales.</title>
        <authorList>
            <person name="Hensen N."/>
            <person name="Bonometti L."/>
            <person name="Westerberg I."/>
            <person name="Brannstrom I.O."/>
            <person name="Guillou S."/>
            <person name="Cros-Aarteil S."/>
            <person name="Calhoun S."/>
            <person name="Haridas S."/>
            <person name="Kuo A."/>
            <person name="Mondo S."/>
            <person name="Pangilinan J."/>
            <person name="Riley R."/>
            <person name="LaButti K."/>
            <person name="Andreopoulos B."/>
            <person name="Lipzen A."/>
            <person name="Chen C."/>
            <person name="Yan M."/>
            <person name="Daum C."/>
            <person name="Ng V."/>
            <person name="Clum A."/>
            <person name="Steindorff A."/>
            <person name="Ohm R.A."/>
            <person name="Martin F."/>
            <person name="Silar P."/>
            <person name="Natvig D.O."/>
            <person name="Lalanne C."/>
            <person name="Gautier V."/>
            <person name="Ament-Velasquez S.L."/>
            <person name="Kruys A."/>
            <person name="Hutchinson M.I."/>
            <person name="Powell A.J."/>
            <person name="Barry K."/>
            <person name="Miller A.N."/>
            <person name="Grigoriev I.V."/>
            <person name="Debuchy R."/>
            <person name="Gladieux P."/>
            <person name="Hiltunen Thoren M."/>
            <person name="Johannesson H."/>
        </authorList>
    </citation>
    <scope>NUCLEOTIDE SEQUENCE</scope>
    <source>
        <strain evidence="3">CBS 955.72</strain>
    </source>
</reference>
<comment type="caution">
    <text evidence="3">The sequence shown here is derived from an EMBL/GenBank/DDBJ whole genome shotgun (WGS) entry which is preliminary data.</text>
</comment>